<proteinExistence type="predicted"/>
<comment type="caution">
    <text evidence="1">The sequence shown here is derived from an EMBL/GenBank/DDBJ whole genome shotgun (WGS) entry which is preliminary data.</text>
</comment>
<dbReference type="EMBL" id="JACBYW010000001">
    <property type="protein sequence ID" value="NYH77265.1"/>
    <property type="molecule type" value="Genomic_DNA"/>
</dbReference>
<organism evidence="1 2">
    <name type="scientific">Actinopolyspora biskrensis</name>
    <dbReference type="NCBI Taxonomy" id="1470178"/>
    <lineage>
        <taxon>Bacteria</taxon>
        <taxon>Bacillati</taxon>
        <taxon>Actinomycetota</taxon>
        <taxon>Actinomycetes</taxon>
        <taxon>Actinopolysporales</taxon>
        <taxon>Actinopolysporaceae</taxon>
        <taxon>Actinopolyspora</taxon>
    </lineage>
</organism>
<sequence length="360" mass="39638">MRARQSALRAAARRASPPEWRDGAVSVLTAPGWVLPHPCPLEAVGLDWARATDDASLAACRERSSRLLPAGSDGRPLASYGNALVQIAGMDQLFNGRIYRPVGIDSFGGRLMLRFTLGNYFDHLDTTEFLAYEASARAADAADPFTGSYRRFVADPFDLSRRATGLGVLTLTIRRSARGAGFFLHRRSDEQVVVAPGMLQAVPAGEFSPADADELSAAEDLDLWRMMLREYAEEFLGVEESYGRGLPRPDYRRQWPYRELDAARSTGQVRPWVLGIGLDPLTWKAEIITACVIDEAVFDDVFARIVVHGREGTILTGPEGRGIPFEPENVHGYADHPGMRESARSCLLLAWRHRGVLGLA</sequence>
<dbReference type="AlphaFoldDB" id="A0A852YWI4"/>
<dbReference type="Proteomes" id="UP000548304">
    <property type="component" value="Unassembled WGS sequence"/>
</dbReference>
<evidence type="ECO:0000313" key="1">
    <source>
        <dbReference type="EMBL" id="NYH77265.1"/>
    </source>
</evidence>
<reference evidence="1 2" key="1">
    <citation type="submission" date="2020-07" db="EMBL/GenBank/DDBJ databases">
        <title>Genomic Encyclopedia of Type Strains, Phase III (KMG-III): the genomes of soil and plant-associated and newly described type strains.</title>
        <authorList>
            <person name="Whitman W."/>
        </authorList>
    </citation>
    <scope>NUCLEOTIDE SEQUENCE [LARGE SCALE GENOMIC DNA]</scope>
    <source>
        <strain evidence="1 2">CECT 8576</strain>
    </source>
</reference>
<dbReference type="RefSeq" id="WP_179533833.1">
    <property type="nucleotide sequence ID" value="NZ_JACBYW010000001.1"/>
</dbReference>
<evidence type="ECO:0000313" key="2">
    <source>
        <dbReference type="Proteomes" id="UP000548304"/>
    </source>
</evidence>
<protein>
    <submittedName>
        <fullName evidence="1">Uncharacterized protein</fullName>
    </submittedName>
</protein>
<name>A0A852YWI4_9ACTN</name>
<gene>
    <name evidence="1" type="ORF">FHR84_000579</name>
</gene>
<accession>A0A852YWI4</accession>
<keyword evidence="2" id="KW-1185">Reference proteome</keyword>